<evidence type="ECO:0000256" key="2">
    <source>
        <dbReference type="ARBA" id="ARBA00023157"/>
    </source>
</evidence>
<keyword evidence="5" id="KW-1185">Reference proteome</keyword>
<dbReference type="Proteomes" id="UP000246991">
    <property type="component" value="Unassembled WGS sequence"/>
</dbReference>
<dbReference type="AlphaFoldDB" id="A0A317T053"/>
<dbReference type="GO" id="GO:0005829">
    <property type="term" value="C:cytosol"/>
    <property type="evidence" value="ECO:0007669"/>
    <property type="project" value="TreeGrafter"/>
</dbReference>
<dbReference type="PANTHER" id="PTHR46403">
    <property type="entry name" value="TP53-REGULATED INHIBITOR OF APOPTOSIS 1"/>
    <property type="match status" value="1"/>
</dbReference>
<feature type="region of interest" description="Disordered" evidence="3">
    <location>
        <begin position="70"/>
        <end position="107"/>
    </location>
</feature>
<dbReference type="EMBL" id="PYWC01000004">
    <property type="protein sequence ID" value="PWW80052.1"/>
    <property type="molecule type" value="Genomic_DNA"/>
</dbReference>
<dbReference type="GO" id="GO:0045332">
    <property type="term" value="P:phospholipid translocation"/>
    <property type="evidence" value="ECO:0007669"/>
    <property type="project" value="TreeGrafter"/>
</dbReference>
<dbReference type="GO" id="GO:0005758">
    <property type="term" value="C:mitochondrial intermembrane space"/>
    <property type="evidence" value="ECO:0007669"/>
    <property type="project" value="TreeGrafter"/>
</dbReference>
<evidence type="ECO:0000256" key="1">
    <source>
        <dbReference type="ARBA" id="ARBA00006196"/>
    </source>
</evidence>
<evidence type="ECO:0000256" key="3">
    <source>
        <dbReference type="SAM" id="MobiDB-lite"/>
    </source>
</evidence>
<dbReference type="STRING" id="42249.A0A317T053"/>
<gene>
    <name evidence="4" type="ORF">C7212DRAFT_305635</name>
</gene>
<keyword evidence="2" id="KW-1015">Disulfide bond</keyword>
<dbReference type="GO" id="GO:0005634">
    <property type="term" value="C:nucleus"/>
    <property type="evidence" value="ECO:0007669"/>
    <property type="project" value="TreeGrafter"/>
</dbReference>
<protein>
    <submittedName>
        <fullName evidence="4">Uncharacterized protein</fullName>
    </submittedName>
</protein>
<reference evidence="4 5" key="1">
    <citation type="submission" date="2018-03" db="EMBL/GenBank/DDBJ databases">
        <title>Genomes of Pezizomycetes fungi and the evolution of truffles.</title>
        <authorList>
            <person name="Murat C."/>
            <person name="Payen T."/>
            <person name="Noel B."/>
            <person name="Kuo A."/>
            <person name="Martin F.M."/>
        </authorList>
    </citation>
    <scope>NUCLEOTIDE SEQUENCE [LARGE SCALE GENOMIC DNA]</scope>
    <source>
        <strain evidence="4">091103-1</strain>
    </source>
</reference>
<proteinExistence type="inferred from homology"/>
<dbReference type="OrthoDB" id="19091at2759"/>
<feature type="compositionally biased region" description="Basic and acidic residues" evidence="3">
    <location>
        <begin position="90"/>
        <end position="99"/>
    </location>
</feature>
<comment type="caution">
    <text evidence="4">The sequence shown here is derived from an EMBL/GenBank/DDBJ whole genome shotgun (WGS) entry which is preliminary data.</text>
</comment>
<dbReference type="InterPro" id="IPR007918">
    <property type="entry name" value="MDM35_apoptosis"/>
</dbReference>
<comment type="similarity">
    <text evidence="1">Belongs to the TRIAP1/MDM35 family.</text>
</comment>
<sequence length="107" mass="12026">MSILDDDSFEEYFDSSPIGSHSGAECAAAKGRYDSCFFKSYNERYRVGEVRMDECRSLFDQYKSCINKTLNAGGPPGDRPPSRVAVPPKRTTDPDEAWKRMTSSKRG</sequence>
<dbReference type="GO" id="GO:1990050">
    <property type="term" value="F:phosphatidic acid transfer activity"/>
    <property type="evidence" value="ECO:0007669"/>
    <property type="project" value="TreeGrafter"/>
</dbReference>
<name>A0A317T053_9PEZI</name>
<evidence type="ECO:0000313" key="5">
    <source>
        <dbReference type="Proteomes" id="UP000246991"/>
    </source>
</evidence>
<dbReference type="PANTHER" id="PTHR46403:SF1">
    <property type="entry name" value="TP53-REGULATED INHIBITOR OF APOPTOSIS 1"/>
    <property type="match status" value="1"/>
</dbReference>
<accession>A0A317T053</accession>
<dbReference type="Pfam" id="PF05254">
    <property type="entry name" value="UPF0203"/>
    <property type="match status" value="1"/>
</dbReference>
<evidence type="ECO:0000313" key="4">
    <source>
        <dbReference type="EMBL" id="PWW80052.1"/>
    </source>
</evidence>
<organism evidence="4 5">
    <name type="scientific">Tuber magnatum</name>
    <name type="common">white Piedmont truffle</name>
    <dbReference type="NCBI Taxonomy" id="42249"/>
    <lineage>
        <taxon>Eukaryota</taxon>
        <taxon>Fungi</taxon>
        <taxon>Dikarya</taxon>
        <taxon>Ascomycota</taxon>
        <taxon>Pezizomycotina</taxon>
        <taxon>Pezizomycetes</taxon>
        <taxon>Pezizales</taxon>
        <taxon>Tuberaceae</taxon>
        <taxon>Tuber</taxon>
    </lineage>
</organism>